<evidence type="ECO:0008006" key="3">
    <source>
        <dbReference type="Google" id="ProtNLM"/>
    </source>
</evidence>
<name>A0ABX8GA03_EXIAC</name>
<reference evidence="1 2" key="1">
    <citation type="submission" date="2021-05" db="EMBL/GenBank/DDBJ databases">
        <title>Biocontrol using Exiguobacterium acetylicum SI17 against litchi downy blight caused by Peronophythora litchii.</title>
        <authorList>
            <person name="Zheng L."/>
        </authorList>
    </citation>
    <scope>NUCLEOTIDE SEQUENCE [LARGE SCALE GENOMIC DNA]</scope>
    <source>
        <strain evidence="1 2">SI17</strain>
    </source>
</reference>
<sequence>MENSWQENVKKAFEGFNNELSELNKVSIENINRKNVLRILKDFFLAKDKENISSTKIDVFENKFKEFVVDIIEKIFEEKNLRISLFLQKNKYFSYGFYLFIDNHHKDLKDFKFSNQNLIFLSLINYFSENTWDFYENERAIKLLLKYYPLTQLSKKDKEKFINTIYTHISYAGEPSDLGFAYNGISLISKYIKNLPTEDIKRILSRYEIFKLINNKVYRKQVFTIIKYSKIQNKEEYKFLCIDSLIIQNIINKVLFEKYKDSDSIKYYITDEKILDKEITIFENYKENSFSYWKIEEERIEKIFIKDDEILVKVLLNESKICLYNKHRVLKLDFNQNDWLMNDYFSVERENKLVHFISESDISITAPKNKLSFSLLYLKNYKGVQEQTINFDHSYYYDKNSKEVNGINNNGLIKNFYSKKINSLTCIVGKNGMGKTSTIDFLNNVFFKMINLINEGQINCENGIIQMKDKRDNLLNNPDCGFLVIVKLNDKNYFLSNDKNLKIPDSLNIHPWEIGLYKSNNELSKVIYFSNMLSTNQEELIKEVKKSDNFKKSERIQSLVNFRKVDYSETSSFLKKRHAIFLKEKDSDAVLYDKELCYQLVFLKHLFESNKFEKYKLKNCENLQIINVDNELDKTKLTLNKLNEIFNDPEVLKDYLQYNMKIIYFSSGEYARFSFFSKFFWFLIGAKKYKPYFDQTIDLNFIDSIEYLEDKETSLIFIDEGELYYHPEWQRNYIFDLIKMIDETDIDIKLQIVLTTNSPFMISDILNQDISYLPKIRPSNDKTFGQNIHTLLKENFFMDNTIGEFSKNLINKILSWISPENVFSKMNSLEDLSQYEIEVSDEVEVYIKIKKLIEEIGEPVYREMLLRALNASKWGSKAQRISELNDKKREIEIELEQIKNGDLN</sequence>
<dbReference type="RefSeq" id="WP_214813487.1">
    <property type="nucleotide sequence ID" value="NZ_CP075897.1"/>
</dbReference>
<dbReference type="GeneID" id="88810391"/>
<accession>A0ABX8GA03</accession>
<dbReference type="InterPro" id="IPR027417">
    <property type="entry name" value="P-loop_NTPase"/>
</dbReference>
<protein>
    <recommendedName>
        <fullName evidence="3">ATPase AAA-type core domain-containing protein</fullName>
    </recommendedName>
</protein>
<proteinExistence type="predicted"/>
<dbReference type="EMBL" id="CP075897">
    <property type="protein sequence ID" value="QWB30443.1"/>
    <property type="molecule type" value="Genomic_DNA"/>
</dbReference>
<evidence type="ECO:0000313" key="1">
    <source>
        <dbReference type="EMBL" id="QWB30443.1"/>
    </source>
</evidence>
<dbReference type="Gene3D" id="3.40.50.300">
    <property type="entry name" value="P-loop containing nucleotide triphosphate hydrolases"/>
    <property type="match status" value="1"/>
</dbReference>
<keyword evidence="2" id="KW-1185">Reference proteome</keyword>
<dbReference type="Proteomes" id="UP000679498">
    <property type="component" value="Chromosome"/>
</dbReference>
<gene>
    <name evidence="1" type="ORF">KKI46_01860</name>
</gene>
<organism evidence="1 2">
    <name type="scientific">Exiguobacterium acetylicum</name>
    <name type="common">Brevibacterium acetylicum</name>
    <dbReference type="NCBI Taxonomy" id="41170"/>
    <lineage>
        <taxon>Bacteria</taxon>
        <taxon>Bacillati</taxon>
        <taxon>Bacillota</taxon>
        <taxon>Bacilli</taxon>
        <taxon>Bacillales</taxon>
        <taxon>Bacillales Family XII. Incertae Sedis</taxon>
        <taxon>Exiguobacterium</taxon>
    </lineage>
</organism>
<dbReference type="SUPFAM" id="SSF52540">
    <property type="entry name" value="P-loop containing nucleoside triphosphate hydrolases"/>
    <property type="match status" value="1"/>
</dbReference>
<evidence type="ECO:0000313" key="2">
    <source>
        <dbReference type="Proteomes" id="UP000679498"/>
    </source>
</evidence>